<dbReference type="FunFam" id="2.40.10.10:FF:000038">
    <property type="entry name" value="Serine protease"/>
    <property type="match status" value="1"/>
</dbReference>
<dbReference type="SMART" id="SM00020">
    <property type="entry name" value="Tryp_SPc"/>
    <property type="match status" value="1"/>
</dbReference>
<dbReference type="InterPro" id="IPR018114">
    <property type="entry name" value="TRYPSIN_HIS"/>
</dbReference>
<dbReference type="PROSITE" id="PS50240">
    <property type="entry name" value="TRYPSIN_DOM"/>
    <property type="match status" value="1"/>
</dbReference>
<evidence type="ECO:0000313" key="11">
    <source>
        <dbReference type="Proteomes" id="UP000291343"/>
    </source>
</evidence>
<dbReference type="SMR" id="A0A482XC66"/>
<dbReference type="STRING" id="195883.A0A482XC66"/>
<dbReference type="InterPro" id="IPR009003">
    <property type="entry name" value="Peptidase_S1_PA"/>
</dbReference>
<protein>
    <recommendedName>
        <fullName evidence="5">Phenoloxidase-activating factor 2</fullName>
    </recommendedName>
    <alternativeName>
        <fullName evidence="6">Prophenoloxidase-activating factor II</fullName>
    </alternativeName>
</protein>
<dbReference type="PRINTS" id="PR00722">
    <property type="entry name" value="CHYMOTRYPSIN"/>
</dbReference>
<dbReference type="InterPro" id="IPR001254">
    <property type="entry name" value="Trypsin_dom"/>
</dbReference>
<dbReference type="InParanoid" id="A0A482XC66"/>
<feature type="domain" description="Peptidase S1" evidence="9">
    <location>
        <begin position="115"/>
        <end position="384"/>
    </location>
</feature>
<dbReference type="SUPFAM" id="SSF50494">
    <property type="entry name" value="Trypsin-like serine proteases"/>
    <property type="match status" value="1"/>
</dbReference>
<evidence type="ECO:0000256" key="3">
    <source>
        <dbReference type="ARBA" id="ARBA00023157"/>
    </source>
</evidence>
<dbReference type="FunCoup" id="A0A482XC66">
    <property type="interactions" value="48"/>
</dbReference>
<dbReference type="Pfam" id="PF00089">
    <property type="entry name" value="Trypsin"/>
    <property type="match status" value="1"/>
</dbReference>
<feature type="compositionally biased region" description="Pro residues" evidence="7">
    <location>
        <begin position="92"/>
        <end position="112"/>
    </location>
</feature>
<name>A0A482XC66_LAOST</name>
<sequence>MVRRFLIALILSFCVTSSQSNQPDFNRLVKDVFPPPPDMPSLDECICVPYYQCSLNKTIIEDGDSIIDVKAKPECERPLDVCCWKTVSRNPPQTPLPPPNYPPPDTPDPPTRGDPSGGQQWRGCGFRNENGVAVRVKNDDDGDTLFGEFPWMTAILREEEMGVMVYQCGGSLIHPQVVLTAAHCVFRRDPKNLVVRAGEWDTQKQSELLTHQQKGVQKIIVHKDFYSGGLYNDIALVVVNEPFYLAENINTICLPYQSTIFNDQYCVATGWGKDKYDNGGEYQTILKKVDLPMVPHQVCEEELKRTRLGAKFKLHHSFICAGGQAGKDTCKGDGGSPLVCQIPGTRDRYQQVGIVAWGIGCSTTVPGVYVNVAGFRDWVNLQMNNLNLNALSYTF</sequence>
<evidence type="ECO:0000256" key="7">
    <source>
        <dbReference type="SAM" id="MobiDB-lite"/>
    </source>
</evidence>
<keyword evidence="11" id="KW-1185">Reference proteome</keyword>
<evidence type="ECO:0000256" key="5">
    <source>
        <dbReference type="ARBA" id="ARBA00068096"/>
    </source>
</evidence>
<gene>
    <name evidence="10" type="ORF">LSTR_LSTR001268</name>
</gene>
<dbReference type="InterPro" id="IPR041515">
    <property type="entry name" value="PPAF-2-like_Clip"/>
</dbReference>
<dbReference type="OrthoDB" id="6261922at2759"/>
<dbReference type="Gene3D" id="2.40.10.10">
    <property type="entry name" value="Trypsin-like serine proteases"/>
    <property type="match status" value="2"/>
</dbReference>
<dbReference type="GO" id="GO:0006508">
    <property type="term" value="P:proteolysis"/>
    <property type="evidence" value="ECO:0007669"/>
    <property type="project" value="InterPro"/>
</dbReference>
<evidence type="ECO:0000256" key="2">
    <source>
        <dbReference type="ARBA" id="ARBA00022525"/>
    </source>
</evidence>
<dbReference type="AlphaFoldDB" id="A0A482XC66"/>
<organism evidence="10 11">
    <name type="scientific">Laodelphax striatellus</name>
    <name type="common">Small brown planthopper</name>
    <name type="synonym">Delphax striatella</name>
    <dbReference type="NCBI Taxonomy" id="195883"/>
    <lineage>
        <taxon>Eukaryota</taxon>
        <taxon>Metazoa</taxon>
        <taxon>Ecdysozoa</taxon>
        <taxon>Arthropoda</taxon>
        <taxon>Hexapoda</taxon>
        <taxon>Insecta</taxon>
        <taxon>Pterygota</taxon>
        <taxon>Neoptera</taxon>
        <taxon>Paraneoptera</taxon>
        <taxon>Hemiptera</taxon>
        <taxon>Auchenorrhyncha</taxon>
        <taxon>Fulgoroidea</taxon>
        <taxon>Delphacidae</taxon>
        <taxon>Criomorphinae</taxon>
        <taxon>Laodelphax</taxon>
    </lineage>
</organism>
<dbReference type="Pfam" id="PF18322">
    <property type="entry name" value="CLIP_1"/>
    <property type="match status" value="1"/>
</dbReference>
<dbReference type="Proteomes" id="UP000291343">
    <property type="component" value="Unassembled WGS sequence"/>
</dbReference>
<accession>A0A482XC66</accession>
<dbReference type="InterPro" id="IPR043504">
    <property type="entry name" value="Peptidase_S1_PA_chymotrypsin"/>
</dbReference>
<comment type="subcellular location">
    <subcellularLocation>
        <location evidence="1">Secreted</location>
    </subcellularLocation>
</comment>
<evidence type="ECO:0000256" key="8">
    <source>
        <dbReference type="SAM" id="SignalP"/>
    </source>
</evidence>
<feature type="chain" id="PRO_5019812263" description="Phenoloxidase-activating factor 2" evidence="8">
    <location>
        <begin position="21"/>
        <end position="395"/>
    </location>
</feature>
<evidence type="ECO:0000313" key="10">
    <source>
        <dbReference type="EMBL" id="RZF43090.1"/>
    </source>
</evidence>
<evidence type="ECO:0000256" key="1">
    <source>
        <dbReference type="ARBA" id="ARBA00004613"/>
    </source>
</evidence>
<dbReference type="GO" id="GO:0004252">
    <property type="term" value="F:serine-type endopeptidase activity"/>
    <property type="evidence" value="ECO:0007669"/>
    <property type="project" value="InterPro"/>
</dbReference>
<dbReference type="EMBL" id="QKKF02013261">
    <property type="protein sequence ID" value="RZF43090.1"/>
    <property type="molecule type" value="Genomic_DNA"/>
</dbReference>
<dbReference type="CDD" id="cd00190">
    <property type="entry name" value="Tryp_SPc"/>
    <property type="match status" value="1"/>
</dbReference>
<dbReference type="InterPro" id="IPR051487">
    <property type="entry name" value="Ser/Thr_Proteases_Immune/Dev"/>
</dbReference>
<feature type="region of interest" description="Disordered" evidence="7">
    <location>
        <begin position="90"/>
        <end position="123"/>
    </location>
</feature>
<dbReference type="InterPro" id="IPR001314">
    <property type="entry name" value="Peptidase_S1A"/>
</dbReference>
<dbReference type="PROSITE" id="PS00134">
    <property type="entry name" value="TRYPSIN_HIS"/>
    <property type="match status" value="1"/>
</dbReference>
<keyword evidence="2" id="KW-0964">Secreted</keyword>
<dbReference type="GO" id="GO:0005576">
    <property type="term" value="C:extracellular region"/>
    <property type="evidence" value="ECO:0007669"/>
    <property type="project" value="UniProtKB-SubCell"/>
</dbReference>
<reference evidence="10 11" key="1">
    <citation type="journal article" date="2017" name="Gigascience">
        <title>Genome sequence of the small brown planthopper, Laodelphax striatellus.</title>
        <authorList>
            <person name="Zhu J."/>
            <person name="Jiang F."/>
            <person name="Wang X."/>
            <person name="Yang P."/>
            <person name="Bao Y."/>
            <person name="Zhao W."/>
            <person name="Wang W."/>
            <person name="Lu H."/>
            <person name="Wang Q."/>
            <person name="Cui N."/>
            <person name="Li J."/>
            <person name="Chen X."/>
            <person name="Luo L."/>
            <person name="Yu J."/>
            <person name="Kang L."/>
            <person name="Cui F."/>
        </authorList>
    </citation>
    <scope>NUCLEOTIDE SEQUENCE [LARGE SCALE GENOMIC DNA]</scope>
    <source>
        <strain evidence="10">Lst14</strain>
    </source>
</reference>
<dbReference type="PANTHER" id="PTHR24256">
    <property type="entry name" value="TRYPTASE-RELATED"/>
    <property type="match status" value="1"/>
</dbReference>
<keyword evidence="3" id="KW-1015">Disulfide bond</keyword>
<keyword evidence="8" id="KW-0732">Signal</keyword>
<evidence type="ECO:0000259" key="9">
    <source>
        <dbReference type="PROSITE" id="PS50240"/>
    </source>
</evidence>
<comment type="similarity">
    <text evidence="4">Belongs to the peptidase S1 family. CLIP subfamily.</text>
</comment>
<proteinExistence type="inferred from homology"/>
<evidence type="ECO:0000256" key="6">
    <source>
        <dbReference type="ARBA" id="ARBA00076468"/>
    </source>
</evidence>
<evidence type="ECO:0000256" key="4">
    <source>
        <dbReference type="ARBA" id="ARBA00024195"/>
    </source>
</evidence>
<comment type="caution">
    <text evidence="10">The sequence shown here is derived from an EMBL/GenBank/DDBJ whole genome shotgun (WGS) entry which is preliminary data.</text>
</comment>
<feature type="signal peptide" evidence="8">
    <location>
        <begin position="1"/>
        <end position="20"/>
    </location>
</feature>